<dbReference type="EMBL" id="JAANQT010000132">
    <property type="protein sequence ID" value="KAG1314198.1"/>
    <property type="molecule type" value="Genomic_DNA"/>
</dbReference>
<keyword evidence="3" id="KW-1185">Reference proteome</keyword>
<feature type="compositionally biased region" description="Basic and acidic residues" evidence="1">
    <location>
        <begin position="10"/>
        <end position="27"/>
    </location>
</feature>
<name>A0A9P6XI35_RHIOR</name>
<dbReference type="OrthoDB" id="2283184at2759"/>
<proteinExistence type="predicted"/>
<reference evidence="2" key="1">
    <citation type="journal article" date="2020" name="Microb. Genom.">
        <title>Genetic diversity of clinical and environmental Mucorales isolates obtained from an investigation of mucormycosis cases among solid organ transplant recipients.</title>
        <authorList>
            <person name="Nguyen M.H."/>
            <person name="Kaul D."/>
            <person name="Muto C."/>
            <person name="Cheng S.J."/>
            <person name="Richter R.A."/>
            <person name="Bruno V.M."/>
            <person name="Liu G."/>
            <person name="Beyhan S."/>
            <person name="Sundermann A.J."/>
            <person name="Mounaud S."/>
            <person name="Pasculle A.W."/>
            <person name="Nierman W.C."/>
            <person name="Driscoll E."/>
            <person name="Cumbie R."/>
            <person name="Clancy C.J."/>
            <person name="Dupont C.L."/>
        </authorList>
    </citation>
    <scope>NUCLEOTIDE SEQUENCE</scope>
    <source>
        <strain evidence="2">GL11</strain>
    </source>
</reference>
<evidence type="ECO:0000256" key="1">
    <source>
        <dbReference type="SAM" id="MobiDB-lite"/>
    </source>
</evidence>
<sequence length="103" mass="11522">MDKQQPISGDLHDLQEHNKNPERRRSSVSESPITPMPMGPDRMAALKHLGATFEEGKKSVAKVATPNNETVVPSFVDSDQLDFMVRHRRDSNLEEIAQKSSVP</sequence>
<comment type="caution">
    <text evidence="2">The sequence shown here is derived from an EMBL/GenBank/DDBJ whole genome shotgun (WGS) entry which is preliminary data.</text>
</comment>
<dbReference type="AlphaFoldDB" id="A0A9P6XI35"/>
<feature type="region of interest" description="Disordered" evidence="1">
    <location>
        <begin position="1"/>
        <end position="42"/>
    </location>
</feature>
<gene>
    <name evidence="2" type="ORF">G6F64_001660</name>
</gene>
<accession>A0A9P6XI35</accession>
<organism evidence="2 3">
    <name type="scientific">Rhizopus oryzae</name>
    <name type="common">Mucormycosis agent</name>
    <name type="synonym">Rhizopus arrhizus var. delemar</name>
    <dbReference type="NCBI Taxonomy" id="64495"/>
    <lineage>
        <taxon>Eukaryota</taxon>
        <taxon>Fungi</taxon>
        <taxon>Fungi incertae sedis</taxon>
        <taxon>Mucoromycota</taxon>
        <taxon>Mucoromycotina</taxon>
        <taxon>Mucoromycetes</taxon>
        <taxon>Mucorales</taxon>
        <taxon>Mucorineae</taxon>
        <taxon>Rhizopodaceae</taxon>
        <taxon>Rhizopus</taxon>
    </lineage>
</organism>
<evidence type="ECO:0000313" key="3">
    <source>
        <dbReference type="Proteomes" id="UP000716291"/>
    </source>
</evidence>
<protein>
    <submittedName>
        <fullName evidence="2">Uncharacterized protein</fullName>
    </submittedName>
</protein>
<evidence type="ECO:0000313" key="2">
    <source>
        <dbReference type="EMBL" id="KAG1314198.1"/>
    </source>
</evidence>
<dbReference type="Proteomes" id="UP000716291">
    <property type="component" value="Unassembled WGS sequence"/>
</dbReference>